<dbReference type="OrthoDB" id="3806873at2"/>
<organism evidence="1 2">
    <name type="scientific">Sphingobacterium olei</name>
    <dbReference type="NCBI Taxonomy" id="2571155"/>
    <lineage>
        <taxon>Bacteria</taxon>
        <taxon>Pseudomonadati</taxon>
        <taxon>Bacteroidota</taxon>
        <taxon>Sphingobacteriia</taxon>
        <taxon>Sphingobacteriales</taxon>
        <taxon>Sphingobacteriaceae</taxon>
        <taxon>Sphingobacterium</taxon>
    </lineage>
</organism>
<reference evidence="1 2" key="1">
    <citation type="submission" date="2019-04" db="EMBL/GenBank/DDBJ databases">
        <title>Sphingobacterium olei sp. nov., isolated from oil-contaminated soil.</title>
        <authorList>
            <person name="Liu B."/>
        </authorList>
    </citation>
    <scope>NUCLEOTIDE SEQUENCE [LARGE SCALE GENOMIC DNA]</scope>
    <source>
        <strain evidence="1 2">HAL-9</strain>
    </source>
</reference>
<proteinExistence type="predicted"/>
<dbReference type="RefSeq" id="WP_136899185.1">
    <property type="nucleotide sequence ID" value="NZ_SUME01000001.1"/>
</dbReference>
<evidence type="ECO:0000313" key="2">
    <source>
        <dbReference type="Proteomes" id="UP000306808"/>
    </source>
</evidence>
<keyword evidence="2" id="KW-1185">Reference proteome</keyword>
<dbReference type="Proteomes" id="UP000306808">
    <property type="component" value="Unassembled WGS sequence"/>
</dbReference>
<dbReference type="EMBL" id="SUME01000001">
    <property type="protein sequence ID" value="TJZ62881.1"/>
    <property type="molecule type" value="Genomic_DNA"/>
</dbReference>
<evidence type="ECO:0000313" key="1">
    <source>
        <dbReference type="EMBL" id="TJZ62881.1"/>
    </source>
</evidence>
<protein>
    <submittedName>
        <fullName evidence="1">Uncharacterized protein</fullName>
    </submittedName>
</protein>
<accession>A0A4U0P619</accession>
<comment type="caution">
    <text evidence="1">The sequence shown here is derived from an EMBL/GenBank/DDBJ whole genome shotgun (WGS) entry which is preliminary data.</text>
</comment>
<name>A0A4U0P619_9SPHI</name>
<dbReference type="AlphaFoldDB" id="A0A4U0P619"/>
<gene>
    <name evidence="1" type="ORF">FAZ15_00805</name>
</gene>
<sequence length="114" mass="13462">MHYITQFTAFLRYISFHRTRKNKFIDHYITINDWSEGQVGDPSIDFSGHISVFGEESLKSLVYWYEKLGEKVWKNMFEQIVKRHASSSLNYALFAIKTASDIHRKVVKEQLTGR</sequence>